<dbReference type="Gene3D" id="1.10.530.10">
    <property type="match status" value="1"/>
</dbReference>
<feature type="domain" description="Transglycosylase SLT" evidence="3">
    <location>
        <begin position="108"/>
        <end position="207"/>
    </location>
</feature>
<feature type="chain" id="PRO_5045094192" evidence="2">
    <location>
        <begin position="23"/>
        <end position="230"/>
    </location>
</feature>
<keyword evidence="2" id="KW-0732">Signal</keyword>
<proteinExistence type="inferred from homology"/>
<protein>
    <submittedName>
        <fullName evidence="4">Lytic transglycosylase domain-containing protein</fullName>
        <ecNumber evidence="4">4.2.2.n1</ecNumber>
    </submittedName>
</protein>
<dbReference type="PROSITE" id="PS00922">
    <property type="entry name" value="TRANSGLYCOSYLASE"/>
    <property type="match status" value="1"/>
</dbReference>
<accession>A0ABT7SQC7</accession>
<dbReference type="GO" id="GO:0016829">
    <property type="term" value="F:lyase activity"/>
    <property type="evidence" value="ECO:0007669"/>
    <property type="project" value="UniProtKB-KW"/>
</dbReference>
<dbReference type="PANTHER" id="PTHR37423">
    <property type="entry name" value="SOLUBLE LYTIC MUREIN TRANSGLYCOSYLASE-RELATED"/>
    <property type="match status" value="1"/>
</dbReference>
<keyword evidence="4" id="KW-0456">Lyase</keyword>
<dbReference type="SUPFAM" id="SSF53955">
    <property type="entry name" value="Lysozyme-like"/>
    <property type="match status" value="1"/>
</dbReference>
<dbReference type="CDD" id="cd00254">
    <property type="entry name" value="LT-like"/>
    <property type="match status" value="1"/>
</dbReference>
<dbReference type="Pfam" id="PF01464">
    <property type="entry name" value="SLT"/>
    <property type="match status" value="1"/>
</dbReference>
<sequence length="230" mass="25537">MQSKTFFYSVFMGLMLAGNCVAAEFQKIVHADGKIEFRQVDTAKASAKAPSKTFYKYRNAQGVLSFSDRQPVNRSYELVRFDCYACKIGSQVNWETTPLFRGRYEDAIAFYAQQYSVSPALVKAVIHAESAFNPQAKSRAGAQGLMQLMPATAQELGVKSPFNPEDNIEGGVRYLAQLLQSFNHDVRLATAAYNAGPGAVRRHKGVPAYAETQAYVERVAILARRYAHES</sequence>
<reference evidence="4 5" key="1">
    <citation type="submission" date="2023-06" db="EMBL/GenBank/DDBJ databases">
        <title>Thiopseudomonas sp. CY1220 draft genome sequence.</title>
        <authorList>
            <person name="Zhao G."/>
            <person name="An M."/>
        </authorList>
    </citation>
    <scope>NUCLEOTIDE SEQUENCE [LARGE SCALE GENOMIC DNA]</scope>
    <source>
        <strain evidence="4 5">CY1220</strain>
    </source>
</reference>
<comment type="similarity">
    <text evidence="1">Belongs to the transglycosylase Slt family.</text>
</comment>
<dbReference type="InterPro" id="IPR000189">
    <property type="entry name" value="Transglyc_AS"/>
</dbReference>
<name>A0ABT7SQC7_9GAMM</name>
<dbReference type="InterPro" id="IPR008258">
    <property type="entry name" value="Transglycosylase_SLT_dom_1"/>
</dbReference>
<evidence type="ECO:0000256" key="1">
    <source>
        <dbReference type="ARBA" id="ARBA00007734"/>
    </source>
</evidence>
<evidence type="ECO:0000313" key="4">
    <source>
        <dbReference type="EMBL" id="MDM7858391.1"/>
    </source>
</evidence>
<dbReference type="PANTHER" id="PTHR37423:SF2">
    <property type="entry name" value="MEMBRANE-BOUND LYTIC MUREIN TRANSGLYCOSYLASE C"/>
    <property type="match status" value="1"/>
</dbReference>
<comment type="caution">
    <text evidence="4">The sequence shown here is derived from an EMBL/GenBank/DDBJ whole genome shotgun (WGS) entry which is preliminary data.</text>
</comment>
<dbReference type="RefSeq" id="WP_289411094.1">
    <property type="nucleotide sequence ID" value="NZ_JAUCDY010000010.1"/>
</dbReference>
<evidence type="ECO:0000313" key="5">
    <source>
        <dbReference type="Proteomes" id="UP001241056"/>
    </source>
</evidence>
<dbReference type="EMBL" id="JAUCDY010000010">
    <property type="protein sequence ID" value="MDM7858391.1"/>
    <property type="molecule type" value="Genomic_DNA"/>
</dbReference>
<evidence type="ECO:0000259" key="3">
    <source>
        <dbReference type="Pfam" id="PF01464"/>
    </source>
</evidence>
<keyword evidence="5" id="KW-1185">Reference proteome</keyword>
<gene>
    <name evidence="4" type="ORF">QEZ41_08905</name>
</gene>
<evidence type="ECO:0000256" key="2">
    <source>
        <dbReference type="SAM" id="SignalP"/>
    </source>
</evidence>
<dbReference type="Proteomes" id="UP001241056">
    <property type="component" value="Unassembled WGS sequence"/>
</dbReference>
<dbReference type="InterPro" id="IPR023346">
    <property type="entry name" value="Lysozyme-like_dom_sf"/>
</dbReference>
<organism evidence="4 5">
    <name type="scientific">Thiopseudomonas acetoxidans</name>
    <dbReference type="NCBI Taxonomy" id="3041622"/>
    <lineage>
        <taxon>Bacteria</taxon>
        <taxon>Pseudomonadati</taxon>
        <taxon>Pseudomonadota</taxon>
        <taxon>Gammaproteobacteria</taxon>
        <taxon>Pseudomonadales</taxon>
        <taxon>Pseudomonadaceae</taxon>
        <taxon>Thiopseudomonas</taxon>
    </lineage>
</organism>
<feature type="signal peptide" evidence="2">
    <location>
        <begin position="1"/>
        <end position="22"/>
    </location>
</feature>
<dbReference type="EC" id="4.2.2.n1" evidence="4"/>